<dbReference type="KEGG" id="vck:PG915_19930"/>
<feature type="binding site" evidence="7">
    <location>
        <begin position="474"/>
        <end position="478"/>
    </location>
    <ligand>
        <name>substrate</name>
    </ligand>
</feature>
<protein>
    <recommendedName>
        <fullName evidence="2 5">Alpha-galactosidase</fullName>
        <ecNumber evidence="2 5">3.2.1.22</ecNumber>
    </recommendedName>
</protein>
<dbReference type="EMBL" id="CP115921">
    <property type="protein sequence ID" value="XCD17568.1"/>
    <property type="molecule type" value="Genomic_DNA"/>
</dbReference>
<reference evidence="10" key="1">
    <citation type="submission" date="2023-01" db="EMBL/GenBank/DDBJ databases">
        <title>Vibrio sp. CB1-14 genome sequencing.</title>
        <authorList>
            <person name="Otstavnykh N."/>
            <person name="Isaeva M."/>
            <person name="Meleshko D."/>
        </authorList>
    </citation>
    <scope>NUCLEOTIDE SEQUENCE</scope>
    <source>
        <strain evidence="10">CB1-14</strain>
    </source>
</reference>
<feature type="domain" description="Glycosyl hydrolase family 36 C-terminal" evidence="8">
    <location>
        <begin position="647"/>
        <end position="752"/>
    </location>
</feature>
<dbReference type="FunFam" id="3.20.20.70:FF:000118">
    <property type="entry name" value="Alpha-galactosidase"/>
    <property type="match status" value="1"/>
</dbReference>
<dbReference type="InterPro" id="IPR013785">
    <property type="entry name" value="Aldolase_TIM"/>
</dbReference>
<dbReference type="PANTHER" id="PTHR43053">
    <property type="entry name" value="GLYCOSIDASE FAMILY 31"/>
    <property type="match status" value="1"/>
</dbReference>
<dbReference type="Pfam" id="PF02065">
    <property type="entry name" value="Melibiase"/>
    <property type="match status" value="1"/>
</dbReference>
<dbReference type="InterPro" id="IPR050985">
    <property type="entry name" value="Alpha-glycosidase_related"/>
</dbReference>
<dbReference type="InterPro" id="IPR002252">
    <property type="entry name" value="Glyco_hydro_36"/>
</dbReference>
<dbReference type="GO" id="GO:0004557">
    <property type="term" value="F:alpha-galactosidase activity"/>
    <property type="evidence" value="ECO:0007669"/>
    <property type="project" value="UniProtKB-UniRule"/>
</dbReference>
<evidence type="ECO:0000256" key="4">
    <source>
        <dbReference type="ARBA" id="ARBA00023295"/>
    </source>
</evidence>
<keyword evidence="3 5" id="KW-0378">Hydrolase</keyword>
<dbReference type="Gene3D" id="2.60.40.1180">
    <property type="entry name" value="Golgi alpha-mannosidase II"/>
    <property type="match status" value="1"/>
</dbReference>
<evidence type="ECO:0000313" key="10">
    <source>
        <dbReference type="EMBL" id="XCD17568.1"/>
    </source>
</evidence>
<evidence type="ECO:0000259" key="9">
    <source>
        <dbReference type="Pfam" id="PF16875"/>
    </source>
</evidence>
<evidence type="ECO:0000256" key="5">
    <source>
        <dbReference type="PIRNR" id="PIRNR005536"/>
    </source>
</evidence>
<evidence type="ECO:0000259" key="8">
    <source>
        <dbReference type="Pfam" id="PF16874"/>
    </source>
</evidence>
<dbReference type="EC" id="3.2.1.22" evidence="2 5"/>
<feature type="binding site" evidence="7">
    <location>
        <position position="524"/>
    </location>
    <ligand>
        <name>substrate</name>
    </ligand>
</feature>
<proteinExistence type="inferred from homology"/>
<dbReference type="Gene3D" id="2.70.98.60">
    <property type="entry name" value="alpha-galactosidase from lactobacil brevis"/>
    <property type="match status" value="1"/>
</dbReference>
<dbReference type="Pfam" id="PF16875">
    <property type="entry name" value="Glyco_hydro_36N"/>
    <property type="match status" value="1"/>
</dbReference>
<evidence type="ECO:0000256" key="2">
    <source>
        <dbReference type="ARBA" id="ARBA00012755"/>
    </source>
</evidence>
<feature type="binding site" evidence="7">
    <location>
        <position position="546"/>
    </location>
    <ligand>
        <name>substrate</name>
    </ligand>
</feature>
<feature type="binding site" evidence="7">
    <location>
        <position position="198"/>
    </location>
    <ligand>
        <name>substrate</name>
    </ligand>
</feature>
<accession>A0AAU8BMU7</accession>
<dbReference type="InterPro" id="IPR031704">
    <property type="entry name" value="Glyco_hydro_36_N"/>
</dbReference>
<sequence>MISINDQGLEFHLQTKRSSYLIKVTSTGHLVHLHYGDRLTHRPQFNALEHLYHDKMGSSTDYADIPGQTLNTFRLEVPTFGKGDYRSPLLHVEYTDGSRVTDLLYQSHQLLDSKPSLEGLPSASAERDSHHLVITLADPVTKLEVDVHYSVFSQSDVITRHLVVRNHASRPVQLLRALSSCVDFADESWDLIHLQGKWIKEAQIARQSLEKGTVQIDSKKGVSSANHNPFIALARKETNEHLGACYGFGLMYSGNHLSVAEVSPYNQTRVMTGINDFDFRWELESGERFTTPEIALTYSASGLNRMSQQLHQFINQHVISEQWRNVERPIQVNNWEATYFDFDYDKLDAIAQKAKSIGVELFVLDDGWFGKRNDDTTSLGDYFDNPKLVGGIARISETVKDYGLKFGIWVEPEMVSPDSELFRAHPEWAITHPERTPSLGRNQLVLDMANPEVIDYLFEKLSDVFSRARVDYVKWDHNRNFSDSYAHSLSAKEQASFNHRYVLGLYDLLTRLTKTFPNILFESCSSGGNRFDLGMLSYMPQTWTSDNTDAIERLNIQHGTSLCYPLSAMSAHVAAKPSHQVLRRTPLETRFNVAAFGNFGYQLDITQLTEQETQAVVEQIAFYKQHRQLLQFGRFYRLSSPFEGNITTWLVVNDDGNEALLGYYQKLQQSSGELETIKLPALNPELAFIVRSRAQYREEIETTDTRVNSELYQLYGDQLASVGLPLNNQFMGVEITEHTRYIGDFGSRIYHIMAEGY</sequence>
<dbReference type="PIRSF" id="PIRSF005536">
    <property type="entry name" value="Agal"/>
    <property type="match status" value="1"/>
</dbReference>
<feature type="binding site" evidence="7">
    <location>
        <begin position="365"/>
        <end position="366"/>
    </location>
    <ligand>
        <name>substrate</name>
    </ligand>
</feature>
<dbReference type="SUPFAM" id="SSF51445">
    <property type="entry name" value="(Trans)glycosidases"/>
    <property type="match status" value="1"/>
</dbReference>
<dbReference type="AlphaFoldDB" id="A0AAU8BMU7"/>
<dbReference type="CDD" id="cd14791">
    <property type="entry name" value="GH36"/>
    <property type="match status" value="1"/>
</dbReference>
<dbReference type="InterPro" id="IPR038417">
    <property type="entry name" value="Alpga-gal_N_sf"/>
</dbReference>
<dbReference type="Pfam" id="PF16874">
    <property type="entry name" value="Glyco_hydro_36C"/>
    <property type="match status" value="1"/>
</dbReference>
<evidence type="ECO:0000256" key="3">
    <source>
        <dbReference type="ARBA" id="ARBA00022801"/>
    </source>
</evidence>
<evidence type="ECO:0000256" key="1">
    <source>
        <dbReference type="ARBA" id="ARBA00001255"/>
    </source>
</evidence>
<gene>
    <name evidence="10" type="ORF">PG915_19930</name>
</gene>
<dbReference type="InterPro" id="IPR000111">
    <property type="entry name" value="Glyco_hydro_27/36_CS"/>
</dbReference>
<name>A0AAU8BMU7_9VIBR</name>
<comment type="catalytic activity">
    <reaction evidence="1 5">
        <text>Hydrolysis of terminal, non-reducing alpha-D-galactose residues in alpha-D-galactosides, including galactose oligosaccharides, galactomannans and galactolipids.</text>
        <dbReference type="EC" id="3.2.1.22"/>
    </reaction>
</comment>
<keyword evidence="4 5" id="KW-0326">Glycosidase</keyword>
<evidence type="ECO:0000256" key="6">
    <source>
        <dbReference type="PIRSR" id="PIRSR005536-1"/>
    </source>
</evidence>
<feature type="active site" description="Proton donor" evidence="6">
    <location>
        <position position="546"/>
    </location>
</feature>
<evidence type="ECO:0000256" key="7">
    <source>
        <dbReference type="PIRSR" id="PIRSR005536-2"/>
    </source>
</evidence>
<dbReference type="InterPro" id="IPR031705">
    <property type="entry name" value="Glyco_hydro_36_C"/>
</dbReference>
<dbReference type="PRINTS" id="PR00743">
    <property type="entry name" value="GLHYDRLASE36"/>
</dbReference>
<comment type="similarity">
    <text evidence="5">Belongs to the glycosyl hydrolase.</text>
</comment>
<dbReference type="GO" id="GO:0016052">
    <property type="term" value="P:carbohydrate catabolic process"/>
    <property type="evidence" value="ECO:0007669"/>
    <property type="project" value="InterPro"/>
</dbReference>
<organism evidence="10">
    <name type="scientific">Vibrio chaetopteri</name>
    <dbReference type="NCBI Taxonomy" id="3016528"/>
    <lineage>
        <taxon>Bacteria</taxon>
        <taxon>Pseudomonadati</taxon>
        <taxon>Pseudomonadota</taxon>
        <taxon>Gammaproteobacteria</taxon>
        <taxon>Vibrionales</taxon>
        <taxon>Vibrionaceae</taxon>
        <taxon>Vibrio</taxon>
    </lineage>
</organism>
<dbReference type="PANTHER" id="PTHR43053:SF3">
    <property type="entry name" value="ALPHA-GALACTOSIDASE C-RELATED"/>
    <property type="match status" value="1"/>
</dbReference>
<dbReference type="Gene3D" id="3.20.20.70">
    <property type="entry name" value="Aldolase class I"/>
    <property type="match status" value="1"/>
</dbReference>
<dbReference type="InterPro" id="IPR017853">
    <property type="entry name" value="GH"/>
</dbReference>
<feature type="domain" description="Glycosyl hydrolase family 36 N-terminal" evidence="9">
    <location>
        <begin position="28"/>
        <end position="284"/>
    </location>
</feature>
<dbReference type="InterPro" id="IPR013780">
    <property type="entry name" value="Glyco_hydro_b"/>
</dbReference>
<dbReference type="PROSITE" id="PS00512">
    <property type="entry name" value="ALPHA_GALACTOSIDASE"/>
    <property type="match status" value="1"/>
</dbReference>
<dbReference type="RefSeq" id="WP_353498749.1">
    <property type="nucleotide sequence ID" value="NZ_CP115921.1"/>
</dbReference>
<feature type="binding site" evidence="7">
    <location>
        <position position="441"/>
    </location>
    <ligand>
        <name>substrate</name>
    </ligand>
</feature>
<feature type="active site" description="Nucleophile" evidence="6">
    <location>
        <position position="476"/>
    </location>
</feature>